<dbReference type="PRINTS" id="PR00081">
    <property type="entry name" value="GDHRDH"/>
</dbReference>
<dbReference type="NCBIfam" id="NF009466">
    <property type="entry name" value="PRK12826.1-2"/>
    <property type="match status" value="1"/>
</dbReference>
<dbReference type="GO" id="GO:0052588">
    <property type="term" value="F:diacetyl reductase ((S)-acetoin forming) (NAD+) activity"/>
    <property type="evidence" value="ECO:0007669"/>
    <property type="project" value="UniProtKB-EC"/>
</dbReference>
<sequence>MTDQSSNSPTLLVDFHLPGLKGKKVVITAGASGIGFSIARLLHAQGVQIAICDVDADALHRASIELEGCVAVEADVSDERAVDTLFDTVQDTFGGLDALVNNAGIAGPTGNLEDLSPDDWRRCIDICLTGQFLSARRAIPMIKANGGGALVNMASAAAKHGYAYRTPYSAAKFGVIGLTQSLAKELGPDNIRVNAVLPGIVEGPRMEKVIRDRAEAAGIGYAAMKDDYLKNISMRRMVTPDDVAATVAFLISDAGANLSGQSLAVDGNVETL</sequence>
<name>A0A238K0A3_9RHOB</name>
<dbReference type="OrthoDB" id="9804774at2"/>
<dbReference type="PANTHER" id="PTHR42760">
    <property type="entry name" value="SHORT-CHAIN DEHYDROGENASES/REDUCTASES FAMILY MEMBER"/>
    <property type="match status" value="1"/>
</dbReference>
<dbReference type="PROSITE" id="PS00061">
    <property type="entry name" value="ADH_SHORT"/>
    <property type="match status" value="1"/>
</dbReference>
<evidence type="ECO:0000313" key="3">
    <source>
        <dbReference type="EMBL" id="SMX35887.1"/>
    </source>
</evidence>
<evidence type="ECO:0000256" key="1">
    <source>
        <dbReference type="ARBA" id="ARBA00006484"/>
    </source>
</evidence>
<protein>
    <submittedName>
        <fullName evidence="3">Diacetyl reductase [(S)-acetoin forming]</fullName>
        <ecNumber evidence="3">1.1.1.304</ecNumber>
    </submittedName>
</protein>
<dbReference type="AlphaFoldDB" id="A0A238K0A3"/>
<dbReference type="InterPro" id="IPR036291">
    <property type="entry name" value="NAD(P)-bd_dom_sf"/>
</dbReference>
<keyword evidence="2 3" id="KW-0560">Oxidoreductase</keyword>
<dbReference type="Gene3D" id="3.40.50.720">
    <property type="entry name" value="NAD(P)-binding Rossmann-like Domain"/>
    <property type="match status" value="1"/>
</dbReference>
<dbReference type="EC" id="1.1.1.304" evidence="3"/>
<dbReference type="SUPFAM" id="SSF51735">
    <property type="entry name" value="NAD(P)-binding Rossmann-fold domains"/>
    <property type="match status" value="1"/>
</dbReference>
<dbReference type="Pfam" id="PF13561">
    <property type="entry name" value="adh_short_C2"/>
    <property type="match status" value="1"/>
</dbReference>
<reference evidence="3 4" key="1">
    <citation type="submission" date="2017-05" db="EMBL/GenBank/DDBJ databases">
        <authorList>
            <person name="Song R."/>
            <person name="Chenine A.L."/>
            <person name="Ruprecht R.M."/>
        </authorList>
    </citation>
    <scope>NUCLEOTIDE SEQUENCE [LARGE SCALE GENOMIC DNA]</scope>
    <source>
        <strain evidence="3 4">CECT 8663</strain>
    </source>
</reference>
<dbReference type="InterPro" id="IPR002347">
    <property type="entry name" value="SDR_fam"/>
</dbReference>
<gene>
    <name evidence="3" type="primary">budC</name>
    <name evidence="3" type="ORF">PEV8663_00626</name>
</gene>
<dbReference type="EMBL" id="FXYH01000002">
    <property type="protein sequence ID" value="SMX35887.1"/>
    <property type="molecule type" value="Genomic_DNA"/>
</dbReference>
<evidence type="ECO:0000313" key="4">
    <source>
        <dbReference type="Proteomes" id="UP000220836"/>
    </source>
</evidence>
<dbReference type="CDD" id="cd05233">
    <property type="entry name" value="SDR_c"/>
    <property type="match status" value="1"/>
</dbReference>
<comment type="similarity">
    <text evidence="1">Belongs to the short-chain dehydrogenases/reductases (SDR) family.</text>
</comment>
<dbReference type="InterPro" id="IPR020904">
    <property type="entry name" value="Sc_DH/Rdtase_CS"/>
</dbReference>
<organism evidence="3 4">
    <name type="scientific">Pelagimonas varians</name>
    <dbReference type="NCBI Taxonomy" id="696760"/>
    <lineage>
        <taxon>Bacteria</taxon>
        <taxon>Pseudomonadati</taxon>
        <taxon>Pseudomonadota</taxon>
        <taxon>Alphaproteobacteria</taxon>
        <taxon>Rhodobacterales</taxon>
        <taxon>Roseobacteraceae</taxon>
        <taxon>Pelagimonas</taxon>
    </lineage>
</organism>
<dbReference type="PRINTS" id="PR00080">
    <property type="entry name" value="SDRFAMILY"/>
</dbReference>
<proteinExistence type="inferred from homology"/>
<dbReference type="PANTHER" id="PTHR42760:SF133">
    <property type="entry name" value="3-OXOACYL-[ACYL-CARRIER-PROTEIN] REDUCTASE"/>
    <property type="match status" value="1"/>
</dbReference>
<accession>A0A238K0A3</accession>
<dbReference type="Proteomes" id="UP000220836">
    <property type="component" value="Unassembled WGS sequence"/>
</dbReference>
<dbReference type="FunFam" id="3.40.50.720:FF:000084">
    <property type="entry name" value="Short-chain dehydrogenase reductase"/>
    <property type="match status" value="1"/>
</dbReference>
<keyword evidence="4" id="KW-1185">Reference proteome</keyword>
<dbReference type="RefSeq" id="WP_097803179.1">
    <property type="nucleotide sequence ID" value="NZ_FXYH01000002.1"/>
</dbReference>
<evidence type="ECO:0000256" key="2">
    <source>
        <dbReference type="ARBA" id="ARBA00023002"/>
    </source>
</evidence>